<organism evidence="2 3">
    <name type="scientific">Phreatobacter stygius</name>
    <dbReference type="NCBI Taxonomy" id="1940610"/>
    <lineage>
        <taxon>Bacteria</taxon>
        <taxon>Pseudomonadati</taxon>
        <taxon>Pseudomonadota</taxon>
        <taxon>Alphaproteobacteria</taxon>
        <taxon>Hyphomicrobiales</taxon>
        <taxon>Phreatobacteraceae</taxon>
        <taxon>Phreatobacter</taxon>
    </lineage>
</organism>
<dbReference type="EMBL" id="CP039690">
    <property type="protein sequence ID" value="QCI69214.1"/>
    <property type="molecule type" value="Genomic_DNA"/>
</dbReference>
<evidence type="ECO:0000259" key="1">
    <source>
        <dbReference type="Pfam" id="PF03724"/>
    </source>
</evidence>
<dbReference type="Pfam" id="PF09619">
    <property type="entry name" value="YscW"/>
    <property type="match status" value="1"/>
</dbReference>
<sequence>MLLPASEAFAAARTLRGTVIYRERIALPPTTIVEVKLLDVSLADAPARTIAETRIAAGPRNPIRYILRFDSAQIQPRRSYALQARITDGDRLMFINTTRHPVFAGGRNQTEIRVERVGGQAEAPRQPSPAGRWLAEDIRGGGVIDRLQSVLEIAPDGRVSGTGGCNRIGGRATISGATIAFGRMISTQMACTPAAMDQERKFLLALEDARGWRVDPVRQKLVLADARGTPVLVLARM</sequence>
<dbReference type="KEGG" id="pstg:E8M01_13550"/>
<proteinExistence type="predicted"/>
<dbReference type="Gene3D" id="2.40.128.270">
    <property type="match status" value="1"/>
</dbReference>
<evidence type="ECO:0000313" key="2">
    <source>
        <dbReference type="EMBL" id="QCI69214.1"/>
    </source>
</evidence>
<dbReference type="AlphaFoldDB" id="A0A4D7B7G9"/>
<dbReference type="PANTHER" id="PTHR38013:SF1">
    <property type="entry name" value="GLYCOPROTEIN_POLYSACCHARIDE METABOLISM"/>
    <property type="match status" value="1"/>
</dbReference>
<reference evidence="2 3" key="1">
    <citation type="submission" date="2019-04" db="EMBL/GenBank/DDBJ databases">
        <title>Phreatobacter aquaticus sp. nov.</title>
        <authorList>
            <person name="Choi A."/>
        </authorList>
    </citation>
    <scope>NUCLEOTIDE SEQUENCE [LARGE SCALE GENOMIC DNA]</scope>
    <source>
        <strain evidence="2 3">KCTC 52518</strain>
    </source>
</reference>
<dbReference type="Pfam" id="PF03724">
    <property type="entry name" value="META"/>
    <property type="match status" value="1"/>
</dbReference>
<dbReference type="Proteomes" id="UP000298781">
    <property type="component" value="Chromosome"/>
</dbReference>
<dbReference type="InterPro" id="IPR039366">
    <property type="entry name" value="Pilotin"/>
</dbReference>
<evidence type="ECO:0000313" key="3">
    <source>
        <dbReference type="Proteomes" id="UP000298781"/>
    </source>
</evidence>
<protein>
    <submittedName>
        <fullName evidence="2">META domain-containing protein</fullName>
    </submittedName>
</protein>
<dbReference type="PANTHER" id="PTHR38013">
    <property type="entry name" value="GLYCOPROTEIN/POLYSACCHARIDE METABOLISM"/>
    <property type="match status" value="1"/>
</dbReference>
<feature type="domain" description="DUF306" evidence="1">
    <location>
        <begin position="129"/>
        <end position="234"/>
    </location>
</feature>
<name>A0A4D7B7G9_9HYPH</name>
<gene>
    <name evidence="2" type="ORF">E8M01_13550</name>
</gene>
<dbReference type="InterPro" id="IPR038670">
    <property type="entry name" value="HslJ-like_sf"/>
</dbReference>
<dbReference type="OrthoDB" id="9809132at2"/>
<dbReference type="InterPro" id="IPR005184">
    <property type="entry name" value="DUF306_Meta_HslJ"/>
</dbReference>
<dbReference type="InterPro" id="IPR053196">
    <property type="entry name" value="Lipoprotein_YbaY-like"/>
</dbReference>
<accession>A0A4D7B7G9</accession>
<keyword evidence="3" id="KW-1185">Reference proteome</keyword>